<evidence type="ECO:0000313" key="3">
    <source>
        <dbReference type="EnsemblMetazoa" id="ISCW022636-PA"/>
    </source>
</evidence>
<dbReference type="InParanoid" id="B7QDT1"/>
<sequence>MAFSPQLQTNDELSKTHTHATLQPGGNSRNFSFTPGSPLQHWSRKAPPPGFSVFRTKKKPAANFSFHDAAGKQQHSGPADKEFGLLASTHAPLPELHLSSRSKRMIQDHTIIHTHTRTSGARGMPDRSCQERTE</sequence>
<dbReference type="AlphaFoldDB" id="B7QDT1"/>
<dbReference type="HOGENOM" id="CLU_1898558_0_0_1"/>
<dbReference type="EnsemblMetazoa" id="ISCW022636-RA">
    <property type="protein sequence ID" value="ISCW022636-PA"/>
    <property type="gene ID" value="ISCW022636"/>
</dbReference>
<accession>B7QDT1</accession>
<gene>
    <name evidence="2" type="ORF">IscW_ISCW022636</name>
</gene>
<proteinExistence type="predicted"/>
<evidence type="ECO:0000313" key="4">
    <source>
        <dbReference type="Proteomes" id="UP000001555"/>
    </source>
</evidence>
<feature type="region of interest" description="Disordered" evidence="1">
    <location>
        <begin position="1"/>
        <end position="54"/>
    </location>
</feature>
<organism>
    <name type="scientific">Ixodes scapularis</name>
    <name type="common">Black-legged tick</name>
    <name type="synonym">Deer tick</name>
    <dbReference type="NCBI Taxonomy" id="6945"/>
    <lineage>
        <taxon>Eukaryota</taxon>
        <taxon>Metazoa</taxon>
        <taxon>Ecdysozoa</taxon>
        <taxon>Arthropoda</taxon>
        <taxon>Chelicerata</taxon>
        <taxon>Arachnida</taxon>
        <taxon>Acari</taxon>
        <taxon>Parasitiformes</taxon>
        <taxon>Ixodida</taxon>
        <taxon>Ixodoidea</taxon>
        <taxon>Ixodidae</taxon>
        <taxon>Ixodinae</taxon>
        <taxon>Ixodes</taxon>
    </lineage>
</organism>
<keyword evidence="4" id="KW-1185">Reference proteome</keyword>
<reference evidence="3" key="2">
    <citation type="submission" date="2020-05" db="UniProtKB">
        <authorList>
            <consortium name="EnsemblMetazoa"/>
        </authorList>
    </citation>
    <scope>IDENTIFICATION</scope>
    <source>
        <strain evidence="3">wikel</strain>
    </source>
</reference>
<name>B7QDT1_IXOSC</name>
<dbReference type="PaxDb" id="6945-B7QDT1"/>
<evidence type="ECO:0000256" key="1">
    <source>
        <dbReference type="SAM" id="MobiDB-lite"/>
    </source>
</evidence>
<protein>
    <submittedName>
        <fullName evidence="2 3">Uncharacterized protein</fullName>
    </submittedName>
</protein>
<dbReference type="EMBL" id="DS915637">
    <property type="protein sequence ID" value="EEC17003.1"/>
    <property type="molecule type" value="Genomic_DNA"/>
</dbReference>
<dbReference type="VEuPathDB" id="VectorBase:ISCI022636"/>
<reference evidence="2 4" key="1">
    <citation type="submission" date="2008-03" db="EMBL/GenBank/DDBJ databases">
        <title>Annotation of Ixodes scapularis.</title>
        <authorList>
            <consortium name="Ixodes scapularis Genome Project Consortium"/>
            <person name="Caler E."/>
            <person name="Hannick L.I."/>
            <person name="Bidwell S."/>
            <person name="Joardar V."/>
            <person name="Thiagarajan M."/>
            <person name="Amedeo P."/>
            <person name="Galinsky K.J."/>
            <person name="Schobel S."/>
            <person name="Inman J."/>
            <person name="Hostetler J."/>
            <person name="Miller J."/>
            <person name="Hammond M."/>
            <person name="Megy K."/>
            <person name="Lawson D."/>
            <person name="Kodira C."/>
            <person name="Sutton G."/>
            <person name="Meyer J."/>
            <person name="Hill C.A."/>
            <person name="Birren B."/>
            <person name="Nene V."/>
            <person name="Collins F."/>
            <person name="Alarcon-Chaidez F."/>
            <person name="Wikel S."/>
            <person name="Strausberg R."/>
        </authorList>
    </citation>
    <scope>NUCLEOTIDE SEQUENCE [LARGE SCALE GENOMIC DNA]</scope>
    <source>
        <strain evidence="4">Wikel</strain>
        <strain evidence="2">Wikel colony</strain>
    </source>
</reference>
<dbReference type="VEuPathDB" id="VectorBase:ISCW022636"/>
<dbReference type="Proteomes" id="UP000001555">
    <property type="component" value="Unassembled WGS sequence"/>
</dbReference>
<feature type="compositionally biased region" description="Polar residues" evidence="1">
    <location>
        <begin position="1"/>
        <end position="11"/>
    </location>
</feature>
<dbReference type="EMBL" id="ABJB011124274">
    <property type="status" value="NOT_ANNOTATED_CDS"/>
    <property type="molecule type" value="Genomic_DNA"/>
</dbReference>
<evidence type="ECO:0000313" key="2">
    <source>
        <dbReference type="EMBL" id="EEC17003.1"/>
    </source>
</evidence>
<feature type="compositionally biased region" description="Polar residues" evidence="1">
    <location>
        <begin position="19"/>
        <end position="37"/>
    </location>
</feature>